<dbReference type="SUPFAM" id="SSF48371">
    <property type="entry name" value="ARM repeat"/>
    <property type="match status" value="1"/>
</dbReference>
<dbReference type="GO" id="GO:0000055">
    <property type="term" value="P:ribosomal large subunit export from nucleus"/>
    <property type="evidence" value="ECO:0007669"/>
    <property type="project" value="UniProtKB-UniRule"/>
</dbReference>
<protein>
    <recommendedName>
        <fullName evidence="6">Protein SDA1</fullName>
    </recommendedName>
</protein>
<feature type="domain" description="SDA1 N-terminal" evidence="9">
    <location>
        <begin position="64"/>
        <end position="434"/>
    </location>
</feature>
<evidence type="ECO:0000256" key="5">
    <source>
        <dbReference type="ARBA" id="ARBA00023242"/>
    </source>
</evidence>
<comment type="similarity">
    <text evidence="1 6">Belongs to the SDA1 family.</text>
</comment>
<evidence type="ECO:0000256" key="3">
    <source>
        <dbReference type="ARBA" id="ARBA00022517"/>
    </source>
</evidence>
<keyword evidence="5 6" id="KW-0539">Nucleus</keyword>
<sequence>MNSELQQLCHYCKTDLKAYEKDIEAQLQLLESLLQLTLVNSASRIEQLSSLLIFAASIAKHVSHLQVTQQIYQDIIEILQRHGEVLDPGLRFQLVRTLATLAKSKAPDFINFLPCYFQLFRCTDKQLRKYLFQLIMKAVERAMEMGSKVGSQCKSLIYQYLRSSHEKIAQKTLLLLVKLYAKGILSDASTCNVMSFCCFHENTKMKAIAIHFFLQECFVEDEDSDSSDSSSDEDNDTNEIQAVVSQKTKELWNNYKLTSKKNLRKRRQLERKISRICKSERRRKRKHQLNPKVEPPVSLLFRPDEFAEKLFLELKKKNQRFQLRVAIIQLIARVVGFHLLDIPPFIQYLLKYLRPHQEGVSKILVILLQAIHEYTPLETVNMVIRYIADHFVIPQMSANTCAVGLNSIRLLCEKQPTAIDAALLEDFIQYKTSKDRSVMMAARSILSVYRKLCPGLLPKSERGKLGNIRALEEKRALVSKSLSFDTVSSEKDDEESNSCYEESDSYSETDCSSSSSSSFIEETTSQSSTQNNAYDDNLLTQRILSDSDFVKLKQSGFGTISMDENPVNATISVTDIETFQTKRRRSKEERIASVKQGRKDRQKYGKSSKQKFKTGPTTNRAKQKRQVNGIVQQRRRKQYMQSLKQRTKRRK</sequence>
<dbReference type="GO" id="GO:0015031">
    <property type="term" value="P:protein transport"/>
    <property type="evidence" value="ECO:0007669"/>
    <property type="project" value="UniProtKB-KW"/>
</dbReference>
<feature type="domain" description="SDA1 middle" evidence="8">
    <location>
        <begin position="490"/>
        <end position="597"/>
    </location>
</feature>
<dbReference type="OrthoDB" id="3677at2759"/>
<dbReference type="PANTHER" id="PTHR12730">
    <property type="entry name" value="HSDA/SDA1-RELATED"/>
    <property type="match status" value="1"/>
</dbReference>
<reference evidence="10" key="1">
    <citation type="journal article" date="2022" name="Proc. Natl. Acad. Sci. U.S.A.">
        <title>Life cycle and functional genomics of the unicellular red alga Galdieria for elucidating algal and plant evolution and industrial use.</title>
        <authorList>
            <person name="Hirooka S."/>
            <person name="Itabashi T."/>
            <person name="Ichinose T.M."/>
            <person name="Onuma R."/>
            <person name="Fujiwara T."/>
            <person name="Yamashita S."/>
            <person name="Jong L.W."/>
            <person name="Tomita R."/>
            <person name="Iwane A.H."/>
            <person name="Miyagishima S.Y."/>
        </authorList>
    </citation>
    <scope>NUCLEOTIDE SEQUENCE</scope>
    <source>
        <strain evidence="10">NBRC 102759</strain>
    </source>
</reference>
<evidence type="ECO:0000259" key="9">
    <source>
        <dbReference type="Pfam" id="PF08158"/>
    </source>
</evidence>
<gene>
    <name evidence="10" type="ORF">GpartN1_g4984.t1</name>
</gene>
<dbReference type="Pfam" id="PF08158">
    <property type="entry name" value="SDA1_HEAT"/>
    <property type="match status" value="1"/>
</dbReference>
<evidence type="ECO:0000256" key="2">
    <source>
        <dbReference type="ARBA" id="ARBA00022448"/>
    </source>
</evidence>
<organism evidence="10 11">
    <name type="scientific">Galdieria partita</name>
    <dbReference type="NCBI Taxonomy" id="83374"/>
    <lineage>
        <taxon>Eukaryota</taxon>
        <taxon>Rhodophyta</taxon>
        <taxon>Bangiophyceae</taxon>
        <taxon>Galdieriales</taxon>
        <taxon>Galdieriaceae</taxon>
        <taxon>Galdieria</taxon>
    </lineage>
</organism>
<proteinExistence type="inferred from homology"/>
<dbReference type="InterPro" id="IPR012977">
    <property type="entry name" value="SDA1_N"/>
</dbReference>
<dbReference type="GO" id="GO:0005730">
    <property type="term" value="C:nucleolus"/>
    <property type="evidence" value="ECO:0007669"/>
    <property type="project" value="UniProtKB-SubCell"/>
</dbReference>
<dbReference type="InterPro" id="IPR016024">
    <property type="entry name" value="ARM-type_fold"/>
</dbReference>
<evidence type="ECO:0000313" key="11">
    <source>
        <dbReference type="Proteomes" id="UP001061958"/>
    </source>
</evidence>
<dbReference type="GO" id="GO:0042273">
    <property type="term" value="P:ribosomal large subunit biogenesis"/>
    <property type="evidence" value="ECO:0007669"/>
    <property type="project" value="UniProtKB-UniRule"/>
</dbReference>
<keyword evidence="4 6" id="KW-0653">Protein transport</keyword>
<feature type="compositionally biased region" description="Acidic residues" evidence="7">
    <location>
        <begin position="491"/>
        <end position="507"/>
    </location>
</feature>
<feature type="region of interest" description="Disordered" evidence="7">
    <location>
        <begin position="582"/>
        <end position="651"/>
    </location>
</feature>
<evidence type="ECO:0000256" key="1">
    <source>
        <dbReference type="ARBA" id="ARBA00005783"/>
    </source>
</evidence>
<comment type="subcellular location">
    <subcellularLocation>
        <location evidence="6">Nucleus</location>
        <location evidence="6">Nucleolus</location>
    </subcellularLocation>
</comment>
<comment type="caution">
    <text evidence="10">The sequence shown here is derived from an EMBL/GenBank/DDBJ whole genome shotgun (WGS) entry which is preliminary data.</text>
</comment>
<feature type="region of interest" description="Disordered" evidence="7">
    <location>
        <begin position="488"/>
        <end position="532"/>
    </location>
</feature>
<accession>A0A9C7URU8</accession>
<evidence type="ECO:0000256" key="6">
    <source>
        <dbReference type="RuleBase" id="RU365057"/>
    </source>
</evidence>
<dbReference type="Proteomes" id="UP001061958">
    <property type="component" value="Unassembled WGS sequence"/>
</dbReference>
<name>A0A9C7URU8_9RHOD</name>
<feature type="compositionally biased region" description="Low complexity" evidence="7">
    <location>
        <begin position="508"/>
        <end position="531"/>
    </location>
</feature>
<evidence type="ECO:0000313" key="10">
    <source>
        <dbReference type="EMBL" id="GJQ13193.1"/>
    </source>
</evidence>
<reference evidence="10" key="2">
    <citation type="submission" date="2022-01" db="EMBL/GenBank/DDBJ databases">
        <authorList>
            <person name="Hirooka S."/>
            <person name="Miyagishima S.Y."/>
        </authorList>
    </citation>
    <scope>NUCLEOTIDE SEQUENCE</scope>
    <source>
        <strain evidence="10">NBRC 102759</strain>
    </source>
</reference>
<feature type="compositionally biased region" description="Basic and acidic residues" evidence="7">
    <location>
        <begin position="586"/>
        <end position="603"/>
    </location>
</feature>
<dbReference type="InterPro" id="IPR007949">
    <property type="entry name" value="SDA1_MD"/>
</dbReference>
<dbReference type="AlphaFoldDB" id="A0A9C7URU8"/>
<dbReference type="InterPro" id="IPR027312">
    <property type="entry name" value="Sda1"/>
</dbReference>
<evidence type="ECO:0000256" key="4">
    <source>
        <dbReference type="ARBA" id="ARBA00022927"/>
    </source>
</evidence>
<dbReference type="Pfam" id="PF05285">
    <property type="entry name" value="SDA1_dom"/>
    <property type="match status" value="1"/>
</dbReference>
<keyword evidence="11" id="KW-1185">Reference proteome</keyword>
<keyword evidence="3 6" id="KW-0690">Ribosome biogenesis</keyword>
<dbReference type="PANTHER" id="PTHR12730:SF0">
    <property type="entry name" value="PROTEIN SDA1 HOMOLOG"/>
    <property type="match status" value="1"/>
</dbReference>
<evidence type="ECO:0000256" key="7">
    <source>
        <dbReference type="SAM" id="MobiDB-lite"/>
    </source>
</evidence>
<dbReference type="EMBL" id="BQMJ01000041">
    <property type="protein sequence ID" value="GJQ13193.1"/>
    <property type="molecule type" value="Genomic_DNA"/>
</dbReference>
<keyword evidence="2 6" id="KW-0813">Transport</keyword>
<comment type="function">
    <text evidence="6">Required for 60S pre-ribosomal subunits export to the cytoplasm.</text>
</comment>
<evidence type="ECO:0000259" key="8">
    <source>
        <dbReference type="Pfam" id="PF05285"/>
    </source>
</evidence>